<dbReference type="Gene3D" id="2.60.120.330">
    <property type="entry name" value="B-lactam Antibiotic, Isopenicillin N Synthase, Chain"/>
    <property type="match status" value="1"/>
</dbReference>
<gene>
    <name evidence="6" type="ORF">GSOID_T00000496001</name>
</gene>
<evidence type="ECO:0000313" key="7">
    <source>
        <dbReference type="Proteomes" id="UP000001307"/>
    </source>
</evidence>
<dbReference type="Pfam" id="PF14226">
    <property type="entry name" value="DIOX_N"/>
    <property type="match status" value="1"/>
</dbReference>
<evidence type="ECO:0000256" key="2">
    <source>
        <dbReference type="ARBA" id="ARBA00022723"/>
    </source>
</evidence>
<organism evidence="6">
    <name type="scientific">Oikopleura dioica</name>
    <name type="common">Tunicate</name>
    <dbReference type="NCBI Taxonomy" id="34765"/>
    <lineage>
        <taxon>Eukaryota</taxon>
        <taxon>Metazoa</taxon>
        <taxon>Chordata</taxon>
        <taxon>Tunicata</taxon>
        <taxon>Appendicularia</taxon>
        <taxon>Copelata</taxon>
        <taxon>Oikopleuridae</taxon>
        <taxon>Oikopleura</taxon>
    </lineage>
</organism>
<dbReference type="PROSITE" id="PS51471">
    <property type="entry name" value="FE2OG_OXY"/>
    <property type="match status" value="1"/>
</dbReference>
<keyword evidence="4" id="KW-0560">Oxidoreductase</keyword>
<dbReference type="InterPro" id="IPR027443">
    <property type="entry name" value="IPNS-like_sf"/>
</dbReference>
<keyword evidence="2 4" id="KW-0479">Metal-binding</keyword>
<sequence>MFTLSFAFKTSNRDTSNYLRHFLSINHKEKSMRKITPEEKFKNARAKKVLSAPVIDMERLLYDSKENEKLYEALVNAGFLYLSNHGIDKNLIQEIKRVSAEFYHLPASKRKELEDFKGNLIHDGSAFSLSPFAKSIEKDANIDIEYVDSLFYKYIGEITNLALRLVSFFEIALGLEKGRLLNRVEPHGVQNALCYERTPPKKWGVPGHYDNGFLTILMQDDAGGLQAMSKDEWFSIPPVKDTFVVNFGNMLEHISYGVVTATWHNVRNTSAPLRWSWPTFFGKWFLHIFY</sequence>
<evidence type="ECO:0000256" key="1">
    <source>
        <dbReference type="ARBA" id="ARBA00008056"/>
    </source>
</evidence>
<comment type="similarity">
    <text evidence="1 4">Belongs to the iron/ascorbate-dependent oxidoreductase family.</text>
</comment>
<proteinExistence type="inferred from homology"/>
<dbReference type="InParanoid" id="E4WRW6"/>
<dbReference type="AlphaFoldDB" id="E4WRW6"/>
<dbReference type="InterPro" id="IPR044861">
    <property type="entry name" value="IPNS-like_FE2OG_OXY"/>
</dbReference>
<dbReference type="OrthoDB" id="288590at2759"/>
<evidence type="ECO:0000256" key="3">
    <source>
        <dbReference type="ARBA" id="ARBA00023004"/>
    </source>
</evidence>
<dbReference type="GO" id="GO:0016491">
    <property type="term" value="F:oxidoreductase activity"/>
    <property type="evidence" value="ECO:0007669"/>
    <property type="project" value="UniProtKB-KW"/>
</dbReference>
<dbReference type="PANTHER" id="PTHR47991">
    <property type="entry name" value="OXOGLUTARATE/IRON-DEPENDENT DIOXYGENASE"/>
    <property type="match status" value="1"/>
</dbReference>
<dbReference type="Pfam" id="PF03171">
    <property type="entry name" value="2OG-FeII_Oxy"/>
    <property type="match status" value="1"/>
</dbReference>
<reference evidence="6" key="1">
    <citation type="journal article" date="2010" name="Science">
        <title>Plasticity of animal genome architecture unmasked by rapid evolution of a pelagic tunicate.</title>
        <authorList>
            <person name="Denoeud F."/>
            <person name="Henriet S."/>
            <person name="Mungpakdee S."/>
            <person name="Aury J.M."/>
            <person name="Da Silva C."/>
            <person name="Brinkmann H."/>
            <person name="Mikhaleva J."/>
            <person name="Olsen L.C."/>
            <person name="Jubin C."/>
            <person name="Canestro C."/>
            <person name="Bouquet J.M."/>
            <person name="Danks G."/>
            <person name="Poulain J."/>
            <person name="Campsteijn C."/>
            <person name="Adamski M."/>
            <person name="Cross I."/>
            <person name="Yadetie F."/>
            <person name="Muffato M."/>
            <person name="Louis A."/>
            <person name="Butcher S."/>
            <person name="Tsagkogeorga G."/>
            <person name="Konrad A."/>
            <person name="Singh S."/>
            <person name="Jensen M.F."/>
            <person name="Cong E.H."/>
            <person name="Eikeseth-Otteraa H."/>
            <person name="Noel B."/>
            <person name="Anthouard V."/>
            <person name="Porcel B.M."/>
            <person name="Kachouri-Lafond R."/>
            <person name="Nishino A."/>
            <person name="Ugolini M."/>
            <person name="Chourrout P."/>
            <person name="Nishida H."/>
            <person name="Aasland R."/>
            <person name="Huzurbazar S."/>
            <person name="Westhof E."/>
            <person name="Delsuc F."/>
            <person name="Lehrach H."/>
            <person name="Reinhardt R."/>
            <person name="Weissenbach J."/>
            <person name="Roy S.W."/>
            <person name="Artiguenave F."/>
            <person name="Postlethwait J.H."/>
            <person name="Manak J.R."/>
            <person name="Thompson E.M."/>
            <person name="Jaillon O."/>
            <person name="Du Pasquier L."/>
            <person name="Boudinot P."/>
            <person name="Liberles D.A."/>
            <person name="Volff J.N."/>
            <person name="Philippe H."/>
            <person name="Lenhard B."/>
            <person name="Roest Crollius H."/>
            <person name="Wincker P."/>
            <person name="Chourrout D."/>
        </authorList>
    </citation>
    <scope>NUCLEOTIDE SEQUENCE [LARGE SCALE GENOMIC DNA]</scope>
</reference>
<dbReference type="GO" id="GO:0046872">
    <property type="term" value="F:metal ion binding"/>
    <property type="evidence" value="ECO:0007669"/>
    <property type="project" value="UniProtKB-KW"/>
</dbReference>
<evidence type="ECO:0000313" key="6">
    <source>
        <dbReference type="EMBL" id="CBY20498.1"/>
    </source>
</evidence>
<evidence type="ECO:0000256" key="4">
    <source>
        <dbReference type="RuleBase" id="RU003682"/>
    </source>
</evidence>
<name>E4WRW6_OIKDI</name>
<accession>E4WRW6</accession>
<dbReference type="InterPro" id="IPR026992">
    <property type="entry name" value="DIOX_N"/>
</dbReference>
<evidence type="ECO:0000259" key="5">
    <source>
        <dbReference type="PROSITE" id="PS51471"/>
    </source>
</evidence>
<dbReference type="InterPro" id="IPR050295">
    <property type="entry name" value="Plant_2OG-oxidoreductases"/>
</dbReference>
<dbReference type="Proteomes" id="UP000001307">
    <property type="component" value="Unassembled WGS sequence"/>
</dbReference>
<feature type="domain" description="Fe2OG dioxygenase" evidence="5">
    <location>
        <begin position="185"/>
        <end position="283"/>
    </location>
</feature>
<dbReference type="SUPFAM" id="SSF51197">
    <property type="entry name" value="Clavaminate synthase-like"/>
    <property type="match status" value="1"/>
</dbReference>
<keyword evidence="7" id="KW-1185">Reference proteome</keyword>
<dbReference type="EMBL" id="FN653015">
    <property type="protein sequence ID" value="CBY20498.1"/>
    <property type="molecule type" value="Genomic_DNA"/>
</dbReference>
<protein>
    <recommendedName>
        <fullName evidence="5">Fe2OG dioxygenase domain-containing protein</fullName>
    </recommendedName>
</protein>
<keyword evidence="3 4" id="KW-0408">Iron</keyword>
<dbReference type="InterPro" id="IPR005123">
    <property type="entry name" value="Oxoglu/Fe-dep_dioxygenase_dom"/>
</dbReference>